<reference evidence="2 3" key="1">
    <citation type="submission" date="2015-04" db="EMBL/GenBank/DDBJ databases">
        <authorList>
            <person name="Syromyatnikov M.Y."/>
            <person name="Popov V.N."/>
        </authorList>
    </citation>
    <scope>NUCLEOTIDE SEQUENCE [LARGE SCALE GENOMIC DNA]</scope>
    <source>
        <strain evidence="2 3">CECT 5292</strain>
    </source>
</reference>
<evidence type="ECO:0000313" key="2">
    <source>
        <dbReference type="EMBL" id="CRK76524.1"/>
    </source>
</evidence>
<dbReference type="InterPro" id="IPR017495">
    <property type="entry name" value="PuhC"/>
</dbReference>
<dbReference type="Proteomes" id="UP000048949">
    <property type="component" value="Unassembled WGS sequence"/>
</dbReference>
<dbReference type="AlphaFoldDB" id="A0A0U1NP55"/>
<sequence>MQFAPSETRKMLNKDREMIPRTLIRGVLFMIACAVALSAYSVWSDRPSASALPASPIVKERTITMKSEISGATYIADIDGTVLLDAGPGAGGFMGVMSRVVERNRTVNNMDMSAPVRLVQFANNRVAIIDDETNWSADLMGFGSENWAAFATLLDQ</sequence>
<keyword evidence="3" id="KW-1185">Reference proteome</keyword>
<name>A0A0U1NP55_9RHOB</name>
<accession>A0A0U1NP55</accession>
<gene>
    <name evidence="2" type="ORF">NIG5292_02588</name>
</gene>
<evidence type="ECO:0000313" key="3">
    <source>
        <dbReference type="Proteomes" id="UP000048949"/>
    </source>
</evidence>
<organism evidence="2 3">
    <name type="scientific">Nereida ignava</name>
    <dbReference type="NCBI Taxonomy" id="282199"/>
    <lineage>
        <taxon>Bacteria</taxon>
        <taxon>Pseudomonadati</taxon>
        <taxon>Pseudomonadota</taxon>
        <taxon>Alphaproteobacteria</taxon>
        <taxon>Rhodobacterales</taxon>
        <taxon>Roseobacteraceae</taxon>
        <taxon>Nereida</taxon>
    </lineage>
</organism>
<keyword evidence="1" id="KW-1133">Transmembrane helix</keyword>
<dbReference type="OrthoDB" id="7848123at2"/>
<keyword evidence="1" id="KW-0812">Transmembrane</keyword>
<protein>
    <submittedName>
        <fullName evidence="2">Putative photosynthetic complex assembly protein</fullName>
    </submittedName>
</protein>
<dbReference type="EMBL" id="CVQV01000022">
    <property type="protein sequence ID" value="CRK76524.1"/>
    <property type="molecule type" value="Genomic_DNA"/>
</dbReference>
<evidence type="ECO:0000256" key="1">
    <source>
        <dbReference type="SAM" id="Phobius"/>
    </source>
</evidence>
<proteinExistence type="predicted"/>
<keyword evidence="1" id="KW-0472">Membrane</keyword>
<dbReference type="STRING" id="282199.GCA_001049735_02587"/>
<dbReference type="RefSeq" id="WP_048599928.1">
    <property type="nucleotide sequence ID" value="NZ_CAXIAP010000007.1"/>
</dbReference>
<dbReference type="NCBIfam" id="TIGR03054">
    <property type="entry name" value="photo_alph_chp1"/>
    <property type="match status" value="1"/>
</dbReference>
<feature type="transmembrane region" description="Helical" evidence="1">
    <location>
        <begin position="23"/>
        <end position="43"/>
    </location>
</feature>